<dbReference type="Pfam" id="PF12161">
    <property type="entry name" value="HsdM_N"/>
    <property type="match status" value="1"/>
</dbReference>
<dbReference type="Proteomes" id="UP000217033">
    <property type="component" value="Unassembled WGS sequence"/>
</dbReference>
<dbReference type="Gene3D" id="3.40.50.150">
    <property type="entry name" value="Vaccinia Virus protein VP39"/>
    <property type="match status" value="1"/>
</dbReference>
<comment type="similarity">
    <text evidence="1">Belongs to the N(4)/N(6)-methyltransferase family.</text>
</comment>
<dbReference type="InterPro" id="IPR003356">
    <property type="entry name" value="DNA_methylase_A-5"/>
</dbReference>
<proteinExistence type="inferred from homology"/>
<gene>
    <name evidence="10" type="ORF">CJF60_00160</name>
</gene>
<keyword evidence="3" id="KW-0489">Methyltransferase</keyword>
<dbReference type="SUPFAM" id="SSF53335">
    <property type="entry name" value="S-adenosyl-L-methionine-dependent methyltransferases"/>
    <property type="match status" value="1"/>
</dbReference>
<dbReference type="PROSITE" id="PS00092">
    <property type="entry name" value="N6_MTASE"/>
    <property type="match status" value="1"/>
</dbReference>
<sequence length="544" mass="61832">MDTKKEQERAELHRTIWEIANDLRGAVSGWDFKQYVLGMMFYRFISENITNSINKNEHDSGYTDFNYANLSDEEANKDDVREDIINEKGFFILPSQLFENVIKNADEDKLNITLGEIFKSIESSANGKPSEKNIKGLFADVDVNSSRLGKTDKEKNARLKKIMVSIKNWKIGNYSDNTIDAFGDAYEYLMGMYAADGGKLGGEFFTPQEVSELLVRLTLIDFTNKKVDENGNVTDVPYKSNVANVYDPACGSGSLLLKYAKFLGKDNIEGFYGQEINLTTFNLARINMFLHDISYDRFNIAYGDTLISPDKELLTLKESEKIKIDAVVSNPPYSIKWDGDRNPLLASDKRFNPATVLAPKSNADYAFIMHILYLLSQSGTAAIVEFPGILYRKGAEATIRKYLVRENLIDSIIQLPKDLFFGTTISTVVMILRKNKANDNKILFVDASNEFVKAGKGNKLNSENINKILDVIRFKKEEKNFSKYVSYDEIVDKGYNLSVNTYVEKEDKREVINIKELNTEISSIVHKTNYLRNSIDQIVKEIEN</sequence>
<evidence type="ECO:0000256" key="6">
    <source>
        <dbReference type="ARBA" id="ARBA00022747"/>
    </source>
</evidence>
<evidence type="ECO:0000256" key="4">
    <source>
        <dbReference type="ARBA" id="ARBA00022679"/>
    </source>
</evidence>
<dbReference type="Gene3D" id="1.20.1260.30">
    <property type="match status" value="1"/>
</dbReference>
<dbReference type="InterPro" id="IPR022749">
    <property type="entry name" value="D12N6_MeTrfase_N"/>
</dbReference>
<evidence type="ECO:0000259" key="8">
    <source>
        <dbReference type="Pfam" id="PF02384"/>
    </source>
</evidence>
<dbReference type="InterPro" id="IPR051537">
    <property type="entry name" value="DNA_Adenine_Mtase"/>
</dbReference>
<dbReference type="PANTHER" id="PTHR42933">
    <property type="entry name" value="SLR6095 PROTEIN"/>
    <property type="match status" value="1"/>
</dbReference>
<name>A0ABX4H5C0_9BACT</name>
<dbReference type="InterPro" id="IPR029063">
    <property type="entry name" value="SAM-dependent_MTases_sf"/>
</dbReference>
<evidence type="ECO:0000259" key="9">
    <source>
        <dbReference type="Pfam" id="PF12161"/>
    </source>
</evidence>
<dbReference type="Pfam" id="PF02384">
    <property type="entry name" value="N6_Mtase"/>
    <property type="match status" value="1"/>
</dbReference>
<dbReference type="RefSeq" id="WP_084232826.1">
    <property type="nucleotide sequence ID" value="NZ_FWXE01000017.1"/>
</dbReference>
<comment type="caution">
    <text evidence="10">The sequence shown here is derived from an EMBL/GenBank/DDBJ whole genome shotgun (WGS) entry which is preliminary data.</text>
</comment>
<keyword evidence="6" id="KW-0680">Restriction system</keyword>
<feature type="domain" description="N6 adenine-specific DNA methyltransferase N-terminal" evidence="9">
    <location>
        <begin position="12"/>
        <end position="163"/>
    </location>
</feature>
<dbReference type="EMBL" id="NQMN01000001">
    <property type="protein sequence ID" value="PAF55091.1"/>
    <property type="molecule type" value="Genomic_DNA"/>
</dbReference>
<dbReference type="PRINTS" id="PR00507">
    <property type="entry name" value="N12N6MTFRASE"/>
</dbReference>
<dbReference type="PANTHER" id="PTHR42933:SF1">
    <property type="entry name" value="SITE-SPECIFIC DNA-METHYLTRANSFERASE (ADENINE-SPECIFIC)"/>
    <property type="match status" value="1"/>
</dbReference>
<keyword evidence="4" id="KW-0808">Transferase</keyword>
<evidence type="ECO:0000256" key="5">
    <source>
        <dbReference type="ARBA" id="ARBA00022691"/>
    </source>
</evidence>
<keyword evidence="11" id="KW-1185">Reference proteome</keyword>
<evidence type="ECO:0000256" key="3">
    <source>
        <dbReference type="ARBA" id="ARBA00022603"/>
    </source>
</evidence>
<accession>A0ABX4H5C0</accession>
<protein>
    <recommendedName>
        <fullName evidence="2">site-specific DNA-methyltransferase (adenine-specific)</fullName>
        <ecNumber evidence="2">2.1.1.72</ecNumber>
    </recommendedName>
</protein>
<evidence type="ECO:0000256" key="1">
    <source>
        <dbReference type="ARBA" id="ARBA00006594"/>
    </source>
</evidence>
<dbReference type="NCBIfam" id="TIGR00497">
    <property type="entry name" value="hsdM"/>
    <property type="match status" value="1"/>
</dbReference>
<evidence type="ECO:0000256" key="2">
    <source>
        <dbReference type="ARBA" id="ARBA00011900"/>
    </source>
</evidence>
<evidence type="ECO:0000256" key="7">
    <source>
        <dbReference type="ARBA" id="ARBA00047942"/>
    </source>
</evidence>
<evidence type="ECO:0000313" key="11">
    <source>
        <dbReference type="Proteomes" id="UP000217033"/>
    </source>
</evidence>
<dbReference type="InterPro" id="IPR038333">
    <property type="entry name" value="T1MK-like_N_sf"/>
</dbReference>
<keyword evidence="5" id="KW-0949">S-adenosyl-L-methionine</keyword>
<dbReference type="InterPro" id="IPR004546">
    <property type="entry name" value="Restrct_endonuc_T1M"/>
</dbReference>
<dbReference type="InterPro" id="IPR002052">
    <property type="entry name" value="DNA_methylase_N6_adenine_CS"/>
</dbReference>
<evidence type="ECO:0000313" key="10">
    <source>
        <dbReference type="EMBL" id="PAF55091.1"/>
    </source>
</evidence>
<dbReference type="EC" id="2.1.1.72" evidence="2"/>
<organism evidence="10 11">
    <name type="scientific">Mycoplasmopsis agassizii</name>
    <dbReference type="NCBI Taxonomy" id="33922"/>
    <lineage>
        <taxon>Bacteria</taxon>
        <taxon>Bacillati</taxon>
        <taxon>Mycoplasmatota</taxon>
        <taxon>Mycoplasmoidales</taxon>
        <taxon>Metamycoplasmataceae</taxon>
        <taxon>Mycoplasmopsis</taxon>
    </lineage>
</organism>
<feature type="domain" description="DNA methylase adenine-specific" evidence="8">
    <location>
        <begin position="178"/>
        <end position="510"/>
    </location>
</feature>
<comment type="catalytic activity">
    <reaction evidence="7">
        <text>a 2'-deoxyadenosine in DNA + S-adenosyl-L-methionine = an N(6)-methyl-2'-deoxyadenosine in DNA + S-adenosyl-L-homocysteine + H(+)</text>
        <dbReference type="Rhea" id="RHEA:15197"/>
        <dbReference type="Rhea" id="RHEA-COMP:12418"/>
        <dbReference type="Rhea" id="RHEA-COMP:12419"/>
        <dbReference type="ChEBI" id="CHEBI:15378"/>
        <dbReference type="ChEBI" id="CHEBI:57856"/>
        <dbReference type="ChEBI" id="CHEBI:59789"/>
        <dbReference type="ChEBI" id="CHEBI:90615"/>
        <dbReference type="ChEBI" id="CHEBI:90616"/>
        <dbReference type="EC" id="2.1.1.72"/>
    </reaction>
</comment>
<reference evidence="10" key="1">
    <citation type="submission" date="2017-08" db="EMBL/GenBank/DDBJ databases">
        <authorList>
            <person name="Alvarez-Ponce D."/>
            <person name="Weitzman C.L."/>
            <person name="Tillett R.L."/>
            <person name="Sandmeier F.C."/>
            <person name="Tracy C.R."/>
        </authorList>
    </citation>
    <scope>NUCLEOTIDE SEQUENCE [LARGE SCALE GENOMIC DNA]</scope>
    <source>
        <strain evidence="10">PS6</strain>
    </source>
</reference>